<evidence type="ECO:0000256" key="2">
    <source>
        <dbReference type="ARBA" id="ARBA00022723"/>
    </source>
</evidence>
<feature type="binding site" evidence="5">
    <location>
        <position position="142"/>
    </location>
    <ligand>
        <name>Mg(2+)</name>
        <dbReference type="ChEBI" id="CHEBI:18420"/>
    </ligand>
</feature>
<reference evidence="7 8" key="1">
    <citation type="submission" date="2020-07" db="EMBL/GenBank/DDBJ databases">
        <title>Taxonomic revisions and descriptions of new bacterial species based on genomic comparisons in the high-G+C-content subgroup of the family Alcaligenaceae.</title>
        <authorList>
            <person name="Szabo A."/>
            <person name="Felfoldi T."/>
        </authorList>
    </citation>
    <scope>NUCLEOTIDE SEQUENCE [LARGE SCALE GENOMIC DNA]</scope>
    <source>
        <strain evidence="7 8">DSM 25667</strain>
    </source>
</reference>
<keyword evidence="3 5" id="KW-0460">Magnesium</keyword>
<dbReference type="EMBL" id="JACCEV010000003">
    <property type="protein sequence ID" value="NYT86303.1"/>
    <property type="molecule type" value="Genomic_DNA"/>
</dbReference>
<dbReference type="SUPFAM" id="SSF51621">
    <property type="entry name" value="Phosphoenolpyruvate/pyruvate domain"/>
    <property type="match status" value="1"/>
</dbReference>
<dbReference type="InterPro" id="IPR005000">
    <property type="entry name" value="Aldolase/citrate-lyase_domain"/>
</dbReference>
<feature type="binding site" evidence="4">
    <location>
        <position position="116"/>
    </location>
    <ligand>
        <name>substrate</name>
    </ligand>
</feature>
<dbReference type="InterPro" id="IPR011206">
    <property type="entry name" value="Citrate_lyase_beta/mcl1/mcl2"/>
</dbReference>
<dbReference type="OrthoDB" id="348111at2"/>
<keyword evidence="8" id="KW-1185">Reference proteome</keyword>
<feature type="domain" description="HpcH/HpaI aldolase/citrate lyase" evidence="6">
    <location>
        <begin position="6"/>
        <end position="213"/>
    </location>
</feature>
<dbReference type="PANTHER" id="PTHR32308:SF10">
    <property type="entry name" value="CITRATE LYASE SUBUNIT BETA"/>
    <property type="match status" value="1"/>
</dbReference>
<dbReference type="InterPro" id="IPR015813">
    <property type="entry name" value="Pyrv/PenolPyrv_kinase-like_dom"/>
</dbReference>
<evidence type="ECO:0000256" key="3">
    <source>
        <dbReference type="ARBA" id="ARBA00022842"/>
    </source>
</evidence>
<evidence type="ECO:0000259" key="6">
    <source>
        <dbReference type="Pfam" id="PF03328"/>
    </source>
</evidence>
<dbReference type="GO" id="GO:0006107">
    <property type="term" value="P:oxaloacetate metabolic process"/>
    <property type="evidence" value="ECO:0007669"/>
    <property type="project" value="TreeGrafter"/>
</dbReference>
<dbReference type="Pfam" id="PF03328">
    <property type="entry name" value="HpcH_HpaI"/>
    <property type="match status" value="1"/>
</dbReference>
<dbReference type="PIRSF" id="PIRSF015582">
    <property type="entry name" value="Cit_lyase_B"/>
    <property type="match status" value="1"/>
</dbReference>
<dbReference type="GO" id="GO:0000287">
    <property type="term" value="F:magnesium ion binding"/>
    <property type="evidence" value="ECO:0007669"/>
    <property type="project" value="TreeGrafter"/>
</dbReference>
<comment type="cofactor">
    <cofactor evidence="1">
        <name>Mg(2+)</name>
        <dbReference type="ChEBI" id="CHEBI:18420"/>
    </cofactor>
</comment>
<sequence>MQAPIRAALFVPATRPERFAKALAAGAEAVIIDLEDAVEHPLKDQARDNLRQFAQAHPDTSFLVRINDATTAWFEHDLAVCAALPSVRGIVLPKTESAQQIKRVADTGKTVLPIVESARGVLGLNEIAAAPGVERLSFGSLDMMLETGTTPDTMGASILLDHIRSQVLLFSAAHGLQAPLDGVYPNFSDLDGLAAIAGQVRDMGFGGMLCIHPKQISVIQSVFAPTAADREWAQRVVNTAESTGSLAFQLDGKMVDAPVIERARRILAEA</sequence>
<keyword evidence="7" id="KW-0456">Lyase</keyword>
<protein>
    <submittedName>
        <fullName evidence="7">CoA ester lyase</fullName>
    </submittedName>
</protein>
<keyword evidence="2 5" id="KW-0479">Metal-binding</keyword>
<name>A0A853H717_9BURK</name>
<evidence type="ECO:0000256" key="4">
    <source>
        <dbReference type="PIRSR" id="PIRSR015582-1"/>
    </source>
</evidence>
<dbReference type="GO" id="GO:0016829">
    <property type="term" value="F:lyase activity"/>
    <property type="evidence" value="ECO:0007669"/>
    <property type="project" value="UniProtKB-KW"/>
</dbReference>
<dbReference type="InterPro" id="IPR040442">
    <property type="entry name" value="Pyrv_kinase-like_dom_sf"/>
</dbReference>
<dbReference type="PANTHER" id="PTHR32308">
    <property type="entry name" value="LYASE BETA SUBUNIT, PUTATIVE (AFU_ORTHOLOGUE AFUA_4G13030)-RELATED"/>
    <property type="match status" value="1"/>
</dbReference>
<evidence type="ECO:0000313" key="8">
    <source>
        <dbReference type="Proteomes" id="UP000554144"/>
    </source>
</evidence>
<evidence type="ECO:0000256" key="1">
    <source>
        <dbReference type="ARBA" id="ARBA00001946"/>
    </source>
</evidence>
<dbReference type="AlphaFoldDB" id="A0A853H717"/>
<evidence type="ECO:0000313" key="7">
    <source>
        <dbReference type="EMBL" id="NYT86303.1"/>
    </source>
</evidence>
<dbReference type="Gene3D" id="3.20.20.60">
    <property type="entry name" value="Phosphoenolpyruvate-binding domains"/>
    <property type="match status" value="1"/>
</dbReference>
<dbReference type="RefSeq" id="WP_130040379.1">
    <property type="nucleotide sequence ID" value="NZ_JACCEV010000003.1"/>
</dbReference>
<gene>
    <name evidence="7" type="ORF">H0A62_11865</name>
</gene>
<accession>A0A853H717</accession>
<feature type="binding site" evidence="4">
    <location>
        <position position="65"/>
    </location>
    <ligand>
        <name>substrate</name>
    </ligand>
</feature>
<proteinExistence type="predicted"/>
<feature type="binding site" evidence="5">
    <location>
        <position position="116"/>
    </location>
    <ligand>
        <name>Mg(2+)</name>
        <dbReference type="ChEBI" id="CHEBI:18420"/>
    </ligand>
</feature>
<dbReference type="Proteomes" id="UP000554144">
    <property type="component" value="Unassembled WGS sequence"/>
</dbReference>
<evidence type="ECO:0000256" key="5">
    <source>
        <dbReference type="PIRSR" id="PIRSR015582-2"/>
    </source>
</evidence>
<comment type="caution">
    <text evidence="7">The sequence shown here is derived from an EMBL/GenBank/DDBJ whole genome shotgun (WGS) entry which is preliminary data.</text>
</comment>
<organism evidence="7 8">
    <name type="scientific">Pollutimonas harenae</name>
    <dbReference type="NCBI Taxonomy" id="657015"/>
    <lineage>
        <taxon>Bacteria</taxon>
        <taxon>Pseudomonadati</taxon>
        <taxon>Pseudomonadota</taxon>
        <taxon>Betaproteobacteria</taxon>
        <taxon>Burkholderiales</taxon>
        <taxon>Alcaligenaceae</taxon>
        <taxon>Pollutimonas</taxon>
    </lineage>
</organism>